<dbReference type="PANTHER" id="PTHR31739:SF25">
    <property type="entry name" value="(E,E)-GERANYLLINALOOL SYNTHASE"/>
    <property type="match status" value="1"/>
</dbReference>
<dbReference type="GO" id="GO:0010333">
    <property type="term" value="F:terpene synthase activity"/>
    <property type="evidence" value="ECO:0007669"/>
    <property type="project" value="InterPro"/>
</dbReference>
<dbReference type="OrthoDB" id="2343925at2759"/>
<dbReference type="Gene3D" id="1.50.10.20">
    <property type="match status" value="1"/>
</dbReference>
<accession>A0A0B4HP62</accession>
<dbReference type="HOGENOM" id="CLU_005861_0_0_1"/>
<protein>
    <submittedName>
        <fullName evidence="2">Ent-kaurene synthase, fungal</fullName>
    </submittedName>
</protein>
<dbReference type="PANTHER" id="PTHR31739">
    <property type="entry name" value="ENT-COPALYL DIPHOSPHATE SYNTHASE, CHLOROPLASTIC"/>
    <property type="match status" value="1"/>
</dbReference>
<keyword evidence="3" id="KW-1185">Reference proteome</keyword>
<dbReference type="GO" id="GO:0016102">
    <property type="term" value="P:diterpenoid biosynthetic process"/>
    <property type="evidence" value="ECO:0007669"/>
    <property type="project" value="TreeGrafter"/>
</dbReference>
<dbReference type="Gene3D" id="1.50.10.160">
    <property type="match status" value="1"/>
</dbReference>
<evidence type="ECO:0000313" key="2">
    <source>
        <dbReference type="EMBL" id="KID81219.1"/>
    </source>
</evidence>
<sequence length="934" mass="104861">MELKSAAVGVLAGELLDRMLNAYHPYYGFASITCSIYDTAWLSMVSKVEDGMARWLFPESFSFLLDQQHKDGAWETYASPIDGILNTAAALLALCRHRETPHQMVTVDFHLDQRIASAQDALQRMLEQWNPRRRLHVGSEILVPALLTALERYNIQFHFNGREALYETRDKKLAMVDIRRLEDGQGLAHSILHSLEALGGNIDFDRIARHKVQGSMMASPSATAAYLIHASSWDQESEAYLRHVLANCEGMGNGSVPSFFPATLFELSWVLTTLLSGGFTVEELGAEKLEAFRRLLEDEMTAQNGLVGFAPQIQADADDTAKAITCLNLLGANASTSPLVSAFEQRECFKTYPQEADSSISTNCNVLIALLSSPANIEKHSAVIIKVTGYLCSQWFKAQVHDKWNISSYYTIMLMTQALTRMLRAWHQPSILQERICEHLRQDIELVLFQVLMHVLQTQRFDGAWDGCKEATAYALIAIHTITSIPGQELPHWKIWTAVRQGQTVLSKDFLQKGAVADRLWIEKVTYGSRNLSDAYILTALRGCLIHQHRQISECTNSDEHISIIRKSFEHLPVLQQTPRWLIEASLFESSLFWPLLQRKCQEAFPDGTGSGRHLIFIPATWTLPARSVQEGLAVSMQLEMMTLSAFLYAIDHHMEAVIGAQGEKERRAVRDAVNAGLDRHGTLPDSPSLDNKTLQRFTNYFWHHPKVQSASTPDKTALLTNLRRYFIAHLDQLDDNDCLQQCCTYPTSSTEPRHASLFQWIQSTSSHHTGGRLAFSFFLCLIGSGKGTDTLPSPQAKYLGEELSSRLAALSRLENDYGSLDRDRAEGNLNSVDFLIQSQQAATNDHVNSINGDKSSATTATNSTLATAKKHLLRLAEYERRSIRRLLYNDLQPLLSPKTFQALKVFATAVDVFGQMYVQKDHTPRRGRSKSTT</sequence>
<organism evidence="2 3">
    <name type="scientific">Metarhizium guizhouense (strain ARSEF 977)</name>
    <dbReference type="NCBI Taxonomy" id="1276136"/>
    <lineage>
        <taxon>Eukaryota</taxon>
        <taxon>Fungi</taxon>
        <taxon>Dikarya</taxon>
        <taxon>Ascomycota</taxon>
        <taxon>Pezizomycotina</taxon>
        <taxon>Sordariomycetes</taxon>
        <taxon>Hypocreomycetidae</taxon>
        <taxon>Hypocreales</taxon>
        <taxon>Clavicipitaceae</taxon>
        <taxon>Metarhizium</taxon>
    </lineage>
</organism>
<dbReference type="EMBL" id="AZNH01000178">
    <property type="protein sequence ID" value="KID81219.1"/>
    <property type="molecule type" value="Genomic_DNA"/>
</dbReference>
<evidence type="ECO:0000256" key="1">
    <source>
        <dbReference type="ARBA" id="ARBA00006333"/>
    </source>
</evidence>
<dbReference type="SUPFAM" id="SSF48239">
    <property type="entry name" value="Terpenoid cyclases/Protein prenyltransferases"/>
    <property type="match status" value="1"/>
</dbReference>
<comment type="caution">
    <text evidence="2">The sequence shown here is derived from an EMBL/GenBank/DDBJ whole genome shotgun (WGS) entry which is preliminary data.</text>
</comment>
<dbReference type="InterPro" id="IPR008930">
    <property type="entry name" value="Terpenoid_cyclase/PrenylTrfase"/>
</dbReference>
<dbReference type="GO" id="GO:0000287">
    <property type="term" value="F:magnesium ion binding"/>
    <property type="evidence" value="ECO:0007669"/>
    <property type="project" value="TreeGrafter"/>
</dbReference>
<comment type="similarity">
    <text evidence="1">Belongs to the terpene synthase family.</text>
</comment>
<gene>
    <name evidence="2" type="ORF">MGU_11410</name>
</gene>
<reference evidence="2 3" key="1">
    <citation type="journal article" date="2014" name="Proc. Natl. Acad. Sci. U.S.A.">
        <title>Trajectory and genomic determinants of fungal-pathogen speciation and host adaptation.</title>
        <authorList>
            <person name="Hu X."/>
            <person name="Xiao G."/>
            <person name="Zheng P."/>
            <person name="Shang Y."/>
            <person name="Su Y."/>
            <person name="Zhang X."/>
            <person name="Liu X."/>
            <person name="Zhan S."/>
            <person name="St Leger R.J."/>
            <person name="Wang C."/>
        </authorList>
    </citation>
    <scope>NUCLEOTIDE SEQUENCE [LARGE SCALE GENOMIC DNA]</scope>
    <source>
        <strain evidence="2 3">ARSEF 977</strain>
    </source>
</reference>
<name>A0A0B4HP62_METGA</name>
<dbReference type="Proteomes" id="UP000031192">
    <property type="component" value="Unassembled WGS sequence"/>
</dbReference>
<proteinExistence type="inferred from homology"/>
<dbReference type="InterPro" id="IPR050148">
    <property type="entry name" value="Terpene_synthase-like"/>
</dbReference>
<dbReference type="AlphaFoldDB" id="A0A0B4HP62"/>
<evidence type="ECO:0000313" key="3">
    <source>
        <dbReference type="Proteomes" id="UP000031192"/>
    </source>
</evidence>